<comment type="caution">
    <text evidence="6">The sequence shown here is derived from an EMBL/GenBank/DDBJ whole genome shotgun (WGS) entry which is preliminary data.</text>
</comment>
<dbReference type="InterPro" id="IPR036271">
    <property type="entry name" value="Tet_transcr_reg_TetR-rel_C_sf"/>
</dbReference>
<dbReference type="GO" id="GO:0045892">
    <property type="term" value="P:negative regulation of DNA-templated transcription"/>
    <property type="evidence" value="ECO:0007669"/>
    <property type="project" value="UniProtKB-ARBA"/>
</dbReference>
<evidence type="ECO:0000313" key="7">
    <source>
        <dbReference type="Proteomes" id="UP000622552"/>
    </source>
</evidence>
<dbReference type="PROSITE" id="PS50977">
    <property type="entry name" value="HTH_TETR_2"/>
    <property type="match status" value="1"/>
</dbReference>
<dbReference type="SUPFAM" id="SSF46689">
    <property type="entry name" value="Homeodomain-like"/>
    <property type="match status" value="1"/>
</dbReference>
<keyword evidence="1" id="KW-0805">Transcription regulation</keyword>
<dbReference type="RefSeq" id="WP_197008105.1">
    <property type="nucleotide sequence ID" value="NZ_BONS01000013.1"/>
</dbReference>
<sequence length="212" mass="22904">MTTTKSRRLPRAVRERQMLDAAVAVFAEHGYHAASMDEIAERAGISKPMVYAYLGTKEELFVACINRESELLMTAVAEEIVGEMEPDERLWRGLRAFLGFVAAHRDAWIVLYRQARSQGVPFASEVEASRTRVVDAVAALLGGAAERMEPGPVKGDLAAMATALVGAGEALADWIADHPDADPEAAAARLMNLVWLGFGTLLTGARWTPPAA</sequence>
<keyword evidence="3" id="KW-0804">Transcription</keyword>
<evidence type="ECO:0000256" key="4">
    <source>
        <dbReference type="PROSITE-ProRule" id="PRU00335"/>
    </source>
</evidence>
<evidence type="ECO:0000256" key="1">
    <source>
        <dbReference type="ARBA" id="ARBA00023015"/>
    </source>
</evidence>
<evidence type="ECO:0000313" key="6">
    <source>
        <dbReference type="EMBL" id="MBG6141721.1"/>
    </source>
</evidence>
<keyword evidence="2 4" id="KW-0238">DNA-binding</keyword>
<reference evidence="6" key="1">
    <citation type="submission" date="2020-11" db="EMBL/GenBank/DDBJ databases">
        <title>Sequencing the genomes of 1000 actinobacteria strains.</title>
        <authorList>
            <person name="Klenk H.-P."/>
        </authorList>
    </citation>
    <scope>NUCLEOTIDE SEQUENCE</scope>
    <source>
        <strain evidence="6">DSM 45356</strain>
    </source>
</reference>
<dbReference type="InterPro" id="IPR054129">
    <property type="entry name" value="DesT_TetR_C"/>
</dbReference>
<proteinExistence type="predicted"/>
<dbReference type="Proteomes" id="UP000622552">
    <property type="component" value="Unassembled WGS sequence"/>
</dbReference>
<dbReference type="GO" id="GO:0003700">
    <property type="term" value="F:DNA-binding transcription factor activity"/>
    <property type="evidence" value="ECO:0007669"/>
    <property type="project" value="TreeGrafter"/>
</dbReference>
<dbReference type="Gene3D" id="1.10.357.10">
    <property type="entry name" value="Tetracycline Repressor, domain 2"/>
    <property type="match status" value="1"/>
</dbReference>
<keyword evidence="7" id="KW-1185">Reference proteome</keyword>
<protein>
    <submittedName>
        <fullName evidence="6">AcrR family transcriptional regulator</fullName>
    </submittedName>
</protein>
<feature type="DNA-binding region" description="H-T-H motif" evidence="4">
    <location>
        <begin position="35"/>
        <end position="54"/>
    </location>
</feature>
<evidence type="ECO:0000256" key="2">
    <source>
        <dbReference type="ARBA" id="ARBA00023125"/>
    </source>
</evidence>
<evidence type="ECO:0000256" key="3">
    <source>
        <dbReference type="ARBA" id="ARBA00023163"/>
    </source>
</evidence>
<dbReference type="Pfam" id="PF21943">
    <property type="entry name" value="TetR_C_46"/>
    <property type="match status" value="1"/>
</dbReference>
<feature type="domain" description="HTH tetR-type" evidence="5">
    <location>
        <begin position="12"/>
        <end position="72"/>
    </location>
</feature>
<dbReference type="PANTHER" id="PTHR30055:SF158">
    <property type="entry name" value="POSSIBLE TRANSCRIPTIONAL REGULATORY PROTEIN (PROBABLY TETR-FAMILY)"/>
    <property type="match status" value="1"/>
</dbReference>
<dbReference type="InterPro" id="IPR050109">
    <property type="entry name" value="HTH-type_TetR-like_transc_reg"/>
</dbReference>
<dbReference type="Pfam" id="PF00440">
    <property type="entry name" value="TetR_N"/>
    <property type="match status" value="1"/>
</dbReference>
<dbReference type="FunFam" id="1.10.10.60:FF:000141">
    <property type="entry name" value="TetR family transcriptional regulator"/>
    <property type="match status" value="1"/>
</dbReference>
<dbReference type="PANTHER" id="PTHR30055">
    <property type="entry name" value="HTH-TYPE TRANSCRIPTIONAL REGULATOR RUTR"/>
    <property type="match status" value="1"/>
</dbReference>
<dbReference type="PRINTS" id="PR00455">
    <property type="entry name" value="HTHTETR"/>
</dbReference>
<dbReference type="GO" id="GO:0000976">
    <property type="term" value="F:transcription cis-regulatory region binding"/>
    <property type="evidence" value="ECO:0007669"/>
    <property type="project" value="TreeGrafter"/>
</dbReference>
<evidence type="ECO:0000259" key="5">
    <source>
        <dbReference type="PROSITE" id="PS50977"/>
    </source>
</evidence>
<dbReference type="InterPro" id="IPR001647">
    <property type="entry name" value="HTH_TetR"/>
</dbReference>
<organism evidence="6 7">
    <name type="scientific">Longispora fulva</name>
    <dbReference type="NCBI Taxonomy" id="619741"/>
    <lineage>
        <taxon>Bacteria</taxon>
        <taxon>Bacillati</taxon>
        <taxon>Actinomycetota</taxon>
        <taxon>Actinomycetes</taxon>
        <taxon>Micromonosporales</taxon>
        <taxon>Micromonosporaceae</taxon>
        <taxon>Longispora</taxon>
    </lineage>
</organism>
<dbReference type="SUPFAM" id="SSF48498">
    <property type="entry name" value="Tetracyclin repressor-like, C-terminal domain"/>
    <property type="match status" value="1"/>
</dbReference>
<dbReference type="InterPro" id="IPR009057">
    <property type="entry name" value="Homeodomain-like_sf"/>
</dbReference>
<name>A0A8J7H076_9ACTN</name>
<dbReference type="EMBL" id="JADOUF010000001">
    <property type="protein sequence ID" value="MBG6141721.1"/>
    <property type="molecule type" value="Genomic_DNA"/>
</dbReference>
<dbReference type="AlphaFoldDB" id="A0A8J7H076"/>
<accession>A0A8J7H076</accession>
<gene>
    <name evidence="6" type="ORF">IW245_007915</name>
</gene>